<keyword evidence="1" id="KW-0812">Transmembrane</keyword>
<gene>
    <name evidence="2" type="ORF">SAMN02745229_01217</name>
</gene>
<keyword evidence="1" id="KW-1133">Transmembrane helix</keyword>
<evidence type="ECO:0000256" key="1">
    <source>
        <dbReference type="SAM" id="Phobius"/>
    </source>
</evidence>
<organism evidence="2 3">
    <name type="scientific">Butyrivibrio fibrisolvens DSM 3071</name>
    <dbReference type="NCBI Taxonomy" id="1121131"/>
    <lineage>
        <taxon>Bacteria</taxon>
        <taxon>Bacillati</taxon>
        <taxon>Bacillota</taxon>
        <taxon>Clostridia</taxon>
        <taxon>Lachnospirales</taxon>
        <taxon>Lachnospiraceae</taxon>
        <taxon>Butyrivibrio</taxon>
    </lineage>
</organism>
<keyword evidence="3" id="KW-1185">Reference proteome</keyword>
<keyword evidence="1" id="KW-0472">Membrane</keyword>
<evidence type="ECO:0000313" key="3">
    <source>
        <dbReference type="Proteomes" id="UP000184278"/>
    </source>
</evidence>
<reference evidence="3" key="1">
    <citation type="submission" date="2016-11" db="EMBL/GenBank/DDBJ databases">
        <authorList>
            <person name="Varghese N."/>
            <person name="Submissions S."/>
        </authorList>
    </citation>
    <scope>NUCLEOTIDE SEQUENCE [LARGE SCALE GENOMIC DNA]</scope>
    <source>
        <strain evidence="3">DSM 3071</strain>
    </source>
</reference>
<evidence type="ECO:0000313" key="2">
    <source>
        <dbReference type="EMBL" id="SHH93355.1"/>
    </source>
</evidence>
<feature type="transmembrane region" description="Helical" evidence="1">
    <location>
        <begin position="54"/>
        <end position="76"/>
    </location>
</feature>
<dbReference type="Proteomes" id="UP000184278">
    <property type="component" value="Unassembled WGS sequence"/>
</dbReference>
<protein>
    <submittedName>
        <fullName evidence="2">Uncharacterized protein</fullName>
    </submittedName>
</protein>
<dbReference type="AlphaFoldDB" id="A0A1M5X0A3"/>
<dbReference type="EMBL" id="FQXK01000009">
    <property type="protein sequence ID" value="SHH93355.1"/>
    <property type="molecule type" value="Genomic_DNA"/>
</dbReference>
<proteinExistence type="predicted"/>
<name>A0A1M5X0A3_BUTFI</name>
<sequence>MFCPYCGTKLFIDESDTVKKQRIKSDTYRTVEQGWQYVEFEKYKRQYSLKIKKGIALASAIIFVLSFAFCLIFHPVRRFSNEFLPHDGQIQVTVSEVWCDGKNLDAAIEEFKAMGFSNIKTSHQISLLATVVRGFGDSVYHVSIDGDSEFIKGDWFDPDAVVVISYY</sequence>
<accession>A0A1M5X0A3</accession>